<dbReference type="InterPro" id="IPR011556">
    <property type="entry name" value="Glut_cys_lig_pln_type"/>
</dbReference>
<dbReference type="PANTHER" id="PTHR34378:SF1">
    <property type="entry name" value="GLUTAMATE--CYSTEINE LIGASE, CHLOROPLASTIC"/>
    <property type="match status" value="1"/>
</dbReference>
<keyword evidence="5" id="KW-0317">Glutathione biosynthesis</keyword>
<dbReference type="GO" id="GO:0004357">
    <property type="term" value="F:glutamate-cysteine ligase activity"/>
    <property type="evidence" value="ECO:0007669"/>
    <property type="project" value="UniProtKB-UniRule"/>
</dbReference>
<comment type="function">
    <text evidence="10">Catalyzes the synthesis of gamma-glutamylcysteine (gamma-GC).</text>
</comment>
<keyword evidence="6 10" id="KW-0547">Nucleotide-binding</keyword>
<comment type="similarity">
    <text evidence="2">Belongs to the carboxylate-amine ligase family. Glutamate--cysteine ligase type 2 subfamily.</text>
</comment>
<sequence length="455" mass="51165">MSRPPGAKGDPIVGKAQLVEDLESACTPRADWRIGTEHEKFPFRLSDHKRLPYFGRDGIGAILQGLVDKFGWEPIYEGENVIALSHSGCAITLEPGGQFELSGAPLENLHQTCDEVHTHLAQIKEVNDPLGVGMLGAGFDPTSTREEIEFMPKGRYVVMSAYMQKVGTLGLDMMKRTCTVQANYDFESEADMVQKFRISVALQPVATALFANSPFTEGKPNGFKSYRSHVWTDTDPDRCGMLPFVFEDGFGFERYVDYMLDVPMYFLYRDGEYQDVSGKSFRKFMAGELEGYEGEEAFMGDWTDHMTTSFPEVRLKKYIEMRGADTGPWRNICALPALWTGILYDSDAQQAAADLIAGWSVEEMSQMRDAVPKTGLQTGFRDGTVQDLAKQMIEISRHGLKRRARTDSAGNDESGFLNWLQEVADSGKSPADRLLDLYHGEWQGQIDPLYEYQRY</sequence>
<evidence type="ECO:0000256" key="9">
    <source>
        <dbReference type="ARBA" id="ARBA00023157"/>
    </source>
</evidence>
<evidence type="ECO:0000256" key="1">
    <source>
        <dbReference type="ARBA" id="ARBA00005006"/>
    </source>
</evidence>
<dbReference type="EC" id="6.3.2.2" evidence="10"/>
<dbReference type="NCBIfam" id="TIGR01436">
    <property type="entry name" value="glu_cys_lig_pln"/>
    <property type="match status" value="1"/>
</dbReference>
<dbReference type="InterPro" id="IPR014746">
    <property type="entry name" value="Gln_synth/guanido_kin_cat_dom"/>
</dbReference>
<keyword evidence="4 10" id="KW-0436">Ligase</keyword>
<dbReference type="PIRSF" id="PIRSF017901">
    <property type="entry name" value="GCL"/>
    <property type="match status" value="1"/>
</dbReference>
<comment type="pathway">
    <text evidence="1">Sulfur metabolism; glutathione biosynthesis; glutathione from L-cysteine and L-glutamate: step 1/2.</text>
</comment>
<evidence type="ECO:0000313" key="13">
    <source>
        <dbReference type="Proteomes" id="UP001060336"/>
    </source>
</evidence>
<name>A0A9J7AXG0_9PROT</name>
<reference evidence="12" key="1">
    <citation type="submission" date="2022-08" db="EMBL/GenBank/DDBJ databases">
        <title>Nisaea acidiphila sp. nov., isolated from a marine algal debris and emended description of the genus Nisaea Urios et al. 2008.</title>
        <authorList>
            <person name="Kwon K."/>
        </authorList>
    </citation>
    <scope>NUCLEOTIDE SEQUENCE</scope>
    <source>
        <strain evidence="12">MEBiC11861</strain>
    </source>
</reference>
<organism evidence="12 13">
    <name type="scientific">Nisaea acidiphila</name>
    <dbReference type="NCBI Taxonomy" id="1862145"/>
    <lineage>
        <taxon>Bacteria</taxon>
        <taxon>Pseudomonadati</taxon>
        <taxon>Pseudomonadota</taxon>
        <taxon>Alphaproteobacteria</taxon>
        <taxon>Rhodospirillales</taxon>
        <taxon>Thalassobaculaceae</taxon>
        <taxon>Nisaea</taxon>
    </lineage>
</organism>
<dbReference type="GO" id="GO:0005524">
    <property type="term" value="F:ATP binding"/>
    <property type="evidence" value="ECO:0007669"/>
    <property type="project" value="UniProtKB-UniRule"/>
</dbReference>
<protein>
    <recommendedName>
        <fullName evidence="10">Glutamate--cysteine ligase</fullName>
        <ecNumber evidence="10">6.3.2.2</ecNumber>
    </recommendedName>
</protein>
<evidence type="ECO:0000256" key="5">
    <source>
        <dbReference type="ARBA" id="ARBA00022684"/>
    </source>
</evidence>
<keyword evidence="7 10" id="KW-0067">ATP-binding</keyword>
<dbReference type="EMBL" id="CP102480">
    <property type="protein sequence ID" value="UUX51968.1"/>
    <property type="molecule type" value="Genomic_DNA"/>
</dbReference>
<evidence type="ECO:0000256" key="11">
    <source>
        <dbReference type="PIRSR" id="PIRSR017901-50"/>
    </source>
</evidence>
<evidence type="ECO:0000256" key="7">
    <source>
        <dbReference type="ARBA" id="ARBA00022840"/>
    </source>
</evidence>
<evidence type="ECO:0000256" key="6">
    <source>
        <dbReference type="ARBA" id="ARBA00022741"/>
    </source>
</evidence>
<dbReference type="InterPro" id="IPR035434">
    <property type="entry name" value="GCL_bact_plant"/>
</dbReference>
<dbReference type="PANTHER" id="PTHR34378">
    <property type="entry name" value="GLUTAMATE--CYSTEINE LIGASE, CHLOROPLASTIC"/>
    <property type="match status" value="1"/>
</dbReference>
<feature type="disulfide bond" evidence="11">
    <location>
        <begin position="113"/>
        <end position="333"/>
    </location>
</feature>
<evidence type="ECO:0000256" key="3">
    <source>
        <dbReference type="ARBA" id="ARBA00011153"/>
    </source>
</evidence>
<comment type="catalytic activity">
    <reaction evidence="10">
        <text>L-cysteine + L-glutamate + ATP = gamma-L-glutamyl-L-cysteine + ADP + phosphate + H(+)</text>
        <dbReference type="Rhea" id="RHEA:13285"/>
        <dbReference type="ChEBI" id="CHEBI:15378"/>
        <dbReference type="ChEBI" id="CHEBI:29985"/>
        <dbReference type="ChEBI" id="CHEBI:30616"/>
        <dbReference type="ChEBI" id="CHEBI:35235"/>
        <dbReference type="ChEBI" id="CHEBI:43474"/>
        <dbReference type="ChEBI" id="CHEBI:58173"/>
        <dbReference type="ChEBI" id="CHEBI:456216"/>
        <dbReference type="EC" id="6.3.2.2"/>
    </reaction>
</comment>
<evidence type="ECO:0000313" key="12">
    <source>
        <dbReference type="EMBL" id="UUX51968.1"/>
    </source>
</evidence>
<evidence type="ECO:0000256" key="2">
    <source>
        <dbReference type="ARBA" id="ARBA00010253"/>
    </source>
</evidence>
<keyword evidence="13" id="KW-1185">Reference proteome</keyword>
<dbReference type="GO" id="GO:0006750">
    <property type="term" value="P:glutathione biosynthetic process"/>
    <property type="evidence" value="ECO:0007669"/>
    <property type="project" value="UniProtKB-UniRule"/>
</dbReference>
<dbReference type="Proteomes" id="UP001060336">
    <property type="component" value="Chromosome"/>
</dbReference>
<proteinExistence type="inferred from homology"/>
<dbReference type="SUPFAM" id="SSF55931">
    <property type="entry name" value="Glutamine synthetase/guanido kinase"/>
    <property type="match status" value="1"/>
</dbReference>
<keyword evidence="9 11" id="KW-1015">Disulfide bond</keyword>
<dbReference type="RefSeq" id="WP_257771757.1">
    <property type="nucleotide sequence ID" value="NZ_CP102480.1"/>
</dbReference>
<comment type="subunit">
    <text evidence="3">Homodimer or monomer when oxidized or reduced, respectively.</text>
</comment>
<gene>
    <name evidence="12" type="ORF">NUH88_09740</name>
</gene>
<evidence type="ECO:0000256" key="4">
    <source>
        <dbReference type="ARBA" id="ARBA00022598"/>
    </source>
</evidence>
<accession>A0A9J7AXG0</accession>
<dbReference type="InterPro" id="IPR006336">
    <property type="entry name" value="GCS2"/>
</dbReference>
<comment type="similarity">
    <text evidence="10">Belongs to the glutamate--cysteine ligase type 2 family. EgtA subfamily.</text>
</comment>
<evidence type="ECO:0000256" key="8">
    <source>
        <dbReference type="ARBA" id="ARBA00022946"/>
    </source>
</evidence>
<dbReference type="AlphaFoldDB" id="A0A9J7AXG0"/>
<dbReference type="Pfam" id="PF04107">
    <property type="entry name" value="GCS2"/>
    <property type="match status" value="1"/>
</dbReference>
<dbReference type="Gene3D" id="3.30.590.20">
    <property type="match status" value="1"/>
</dbReference>
<evidence type="ECO:0000256" key="10">
    <source>
        <dbReference type="PIRNR" id="PIRNR017901"/>
    </source>
</evidence>
<keyword evidence="8" id="KW-0809">Transit peptide</keyword>
<dbReference type="KEGG" id="naci:NUH88_09740"/>